<organism evidence="1 2">
    <name type="scientific">Fragilariopsis cylindrus CCMP1102</name>
    <dbReference type="NCBI Taxonomy" id="635003"/>
    <lineage>
        <taxon>Eukaryota</taxon>
        <taxon>Sar</taxon>
        <taxon>Stramenopiles</taxon>
        <taxon>Ochrophyta</taxon>
        <taxon>Bacillariophyta</taxon>
        <taxon>Bacillariophyceae</taxon>
        <taxon>Bacillariophycidae</taxon>
        <taxon>Bacillariales</taxon>
        <taxon>Bacillariaceae</taxon>
        <taxon>Fragilariopsis</taxon>
    </lineage>
</organism>
<dbReference type="InParanoid" id="A0A1E7FVY3"/>
<dbReference type="OrthoDB" id="41764at2759"/>
<dbReference type="AlphaFoldDB" id="A0A1E7FVY3"/>
<dbReference type="EMBL" id="KV784353">
    <property type="protein sequence ID" value="OEU22306.1"/>
    <property type="molecule type" value="Genomic_DNA"/>
</dbReference>
<protein>
    <submittedName>
        <fullName evidence="1">Uncharacterized protein</fullName>
    </submittedName>
</protein>
<dbReference type="KEGG" id="fcy:FRACYDRAFT_259020"/>
<keyword evidence="2" id="KW-1185">Reference proteome</keyword>
<gene>
    <name evidence="1" type="ORF">FRACYDRAFT_259020</name>
</gene>
<dbReference type="Proteomes" id="UP000095751">
    <property type="component" value="Unassembled WGS sequence"/>
</dbReference>
<sequence>MDSSFIRLMFLGTGIVILHLLTTSIQLSFPNFNNDIDTTLRHCLDLSGGLWSPEESRQWSPEENHFPHKVSSNNKSPNFRLLCTSIEKRIVWGSYKLRCNDLKRWVDRCAPNVDITTNVSIEQLHKRWTKKSNKNKTNNNSEDNGNEIFYNATIFIKSMSKRDYPQFGKKVIDIVDEYNWNGSKVPPEMHLILQTRWQGEEMYPNHSFSVVEHWYNSYPADMMRSGGYPEYVPPVTQKSSRRLRIASIWNTKRSVGGCPTLNTPGVTYECIDKDFDISTWYLNIFEGKKDTCEMVRTLANPRFGAGMLYYNVFRHFDALVVLAKNDKMKLQYGNVQRAISQMRSGVPILMEIRGRVFEDFMDQYNYSCAFQRYPDEGTNQYGRSSVLMSFDEAVEQLKNEDVRQECQRQGLEIVKDYSPSKIGQKFLMAVGYDGNSESYRINISERHHHLGDAKPLKDGLFRILCTSTRRKIKWGSYQLRCRDLKAWAHKCTDNVRLSTNIPFEDIQRPRWIRYMFGHLVEEENVNYNATIFVKSFPKKILPLYGNVYVDLVDEYNYVDEDIPTDMHLIVQTRRQGNHVFSSHNFTVVEHWYNSYPADMMSTSGRSEYIPTVSNQTTINIATIWNTKRENEPTEGGCPKLNSTEVTYNCLDQAFDITTWYLKLFKREEDKCEMERTIANPQLGAGMLYYNVFRKFDALVVLAKNDSMKLEYGNVQRAVSQMRSGVPILLEIRGKVLENFVERYNYTCIFQRYHDYASIRKSTLNERSYWSFTEAVEQLKRPEIRKKCQEQGLMIVNDYSPSRIAQKFLKTVGYKGEFNC</sequence>
<reference evidence="1 2" key="1">
    <citation type="submission" date="2016-09" db="EMBL/GenBank/DDBJ databases">
        <title>Extensive genetic diversity and differential bi-allelic expression allows diatom success in the polar Southern Ocean.</title>
        <authorList>
            <consortium name="DOE Joint Genome Institute"/>
            <person name="Mock T."/>
            <person name="Otillar R.P."/>
            <person name="Strauss J."/>
            <person name="Dupont C."/>
            <person name="Frickenhaus S."/>
            <person name="Maumus F."/>
            <person name="Mcmullan M."/>
            <person name="Sanges R."/>
            <person name="Schmutz J."/>
            <person name="Toseland A."/>
            <person name="Valas R."/>
            <person name="Veluchamy A."/>
            <person name="Ward B.J."/>
            <person name="Allen A."/>
            <person name="Barry K."/>
            <person name="Falciatore A."/>
            <person name="Ferrante M."/>
            <person name="Fortunato A.E."/>
            <person name="Gloeckner G."/>
            <person name="Gruber A."/>
            <person name="Hipkin R."/>
            <person name="Janech M."/>
            <person name="Kroth P."/>
            <person name="Leese F."/>
            <person name="Lindquist E."/>
            <person name="Lyon B.R."/>
            <person name="Martin J."/>
            <person name="Mayer C."/>
            <person name="Parker M."/>
            <person name="Quesneville H."/>
            <person name="Raymond J."/>
            <person name="Uhlig C."/>
            <person name="Valentin K.U."/>
            <person name="Worden A.Z."/>
            <person name="Armbrust E.V."/>
            <person name="Bowler C."/>
            <person name="Green B."/>
            <person name="Moulton V."/>
            <person name="Van Oosterhout C."/>
            <person name="Grigoriev I."/>
        </authorList>
    </citation>
    <scope>NUCLEOTIDE SEQUENCE [LARGE SCALE GENOMIC DNA]</scope>
    <source>
        <strain evidence="1 2">CCMP1102</strain>
    </source>
</reference>
<accession>A0A1E7FVY3</accession>
<proteinExistence type="predicted"/>
<name>A0A1E7FVY3_9STRA</name>
<evidence type="ECO:0000313" key="2">
    <source>
        <dbReference type="Proteomes" id="UP000095751"/>
    </source>
</evidence>
<evidence type="ECO:0000313" key="1">
    <source>
        <dbReference type="EMBL" id="OEU22306.1"/>
    </source>
</evidence>